<gene>
    <name evidence="7" type="ORF">SC09_Contig28orf00405</name>
</gene>
<dbReference type="AlphaFoldDB" id="A0A0D1IM49"/>
<dbReference type="GO" id="GO:0005886">
    <property type="term" value="C:plasma membrane"/>
    <property type="evidence" value="ECO:0007669"/>
    <property type="project" value="UniProtKB-SubCell"/>
</dbReference>
<keyword evidence="5 6" id="KW-0472">Membrane</keyword>
<dbReference type="InterPro" id="IPR024923">
    <property type="entry name" value="PG_synth_SpoVB"/>
</dbReference>
<feature type="transmembrane region" description="Helical" evidence="6">
    <location>
        <begin position="358"/>
        <end position="380"/>
    </location>
</feature>
<feature type="transmembrane region" description="Helical" evidence="6">
    <location>
        <begin position="162"/>
        <end position="177"/>
    </location>
</feature>
<dbReference type="InterPro" id="IPR050833">
    <property type="entry name" value="Poly_Biosynth_Transport"/>
</dbReference>
<evidence type="ECO:0000256" key="6">
    <source>
        <dbReference type="SAM" id="Phobius"/>
    </source>
</evidence>
<feature type="transmembrane region" description="Helical" evidence="6">
    <location>
        <begin position="121"/>
        <end position="141"/>
    </location>
</feature>
<keyword evidence="4 6" id="KW-1133">Transmembrane helix</keyword>
<feature type="transmembrane region" description="Helical" evidence="6">
    <location>
        <begin position="327"/>
        <end position="346"/>
    </location>
</feature>
<name>A0A0D1IM49_BACIU</name>
<feature type="transmembrane region" description="Helical" evidence="6">
    <location>
        <begin position="53"/>
        <end position="71"/>
    </location>
</feature>
<dbReference type="CDD" id="cd13124">
    <property type="entry name" value="MATE_SpoVB_like"/>
    <property type="match status" value="1"/>
</dbReference>
<reference evidence="7 8" key="1">
    <citation type="submission" date="2014-12" db="EMBL/GenBank/DDBJ databases">
        <title>Comparative genome analysis of Bacillus coagulans HM-08, Clostridium butyricum HM-68, Bacillus subtilis HM-66 and Bacillus licheniformis BL-09.</title>
        <authorList>
            <person name="Zhang H."/>
        </authorList>
    </citation>
    <scope>NUCLEOTIDE SEQUENCE [LARGE SCALE GENOMIC DNA]</scope>
    <source>
        <strain evidence="7 8">HM-66</strain>
    </source>
</reference>
<dbReference type="PANTHER" id="PTHR30250">
    <property type="entry name" value="PST FAMILY PREDICTED COLANIC ACID TRANSPORTER"/>
    <property type="match status" value="1"/>
</dbReference>
<dbReference type="Proteomes" id="UP000032247">
    <property type="component" value="Unassembled WGS sequence"/>
</dbReference>
<evidence type="ECO:0000313" key="7">
    <source>
        <dbReference type="EMBL" id="KIU10208.1"/>
    </source>
</evidence>
<evidence type="ECO:0000256" key="4">
    <source>
        <dbReference type="ARBA" id="ARBA00022989"/>
    </source>
</evidence>
<protein>
    <submittedName>
        <fullName evidence="7">Uncharacterized protein</fullName>
    </submittedName>
</protein>
<feature type="transmembrane region" description="Helical" evidence="6">
    <location>
        <begin position="387"/>
        <end position="403"/>
    </location>
</feature>
<feature type="transmembrane region" description="Helical" evidence="6">
    <location>
        <begin position="183"/>
        <end position="210"/>
    </location>
</feature>
<dbReference type="PATRIC" id="fig|1423.173.peg.3656"/>
<keyword evidence="3 6" id="KW-0812">Transmembrane</keyword>
<accession>A0A0D1IM49</accession>
<evidence type="ECO:0000256" key="1">
    <source>
        <dbReference type="ARBA" id="ARBA00004651"/>
    </source>
</evidence>
<dbReference type="PANTHER" id="PTHR30250:SF29">
    <property type="entry name" value="POLYSACCHARIDE BIOSYNTHESIS PROTEIN C-TERMINAL DOMAIN-CONTAINING PROTEIN"/>
    <property type="match status" value="1"/>
</dbReference>
<comment type="caution">
    <text evidence="7">The sequence shown here is derived from an EMBL/GenBank/DDBJ whole genome shotgun (WGS) entry which is preliminary data.</text>
</comment>
<feature type="transmembrane region" description="Helical" evidence="6">
    <location>
        <begin position="235"/>
        <end position="255"/>
    </location>
</feature>
<evidence type="ECO:0000313" key="8">
    <source>
        <dbReference type="Proteomes" id="UP000032247"/>
    </source>
</evidence>
<dbReference type="STRING" id="483913.AN935_00275"/>
<evidence type="ECO:0000256" key="3">
    <source>
        <dbReference type="ARBA" id="ARBA00022692"/>
    </source>
</evidence>
<dbReference type="InterPro" id="IPR002797">
    <property type="entry name" value="Polysacc_synth"/>
</dbReference>
<comment type="subcellular location">
    <subcellularLocation>
        <location evidence="1">Cell membrane</location>
        <topology evidence="1">Multi-pass membrane protein</topology>
    </subcellularLocation>
</comment>
<feature type="transmembrane region" description="Helical" evidence="6">
    <location>
        <begin position="447"/>
        <end position="468"/>
    </location>
</feature>
<organism evidence="7 8">
    <name type="scientific">Bacillus subtilis</name>
    <dbReference type="NCBI Taxonomy" id="1423"/>
    <lineage>
        <taxon>Bacteria</taxon>
        <taxon>Bacillati</taxon>
        <taxon>Bacillota</taxon>
        <taxon>Bacilli</taxon>
        <taxon>Bacillales</taxon>
        <taxon>Bacillaceae</taxon>
        <taxon>Bacillus</taxon>
    </lineage>
</organism>
<feature type="transmembrane region" description="Helical" evidence="6">
    <location>
        <begin position="480"/>
        <end position="501"/>
    </location>
</feature>
<proteinExistence type="predicted"/>
<dbReference type="EMBL" id="JXBC01000006">
    <property type="protein sequence ID" value="KIU10208.1"/>
    <property type="molecule type" value="Genomic_DNA"/>
</dbReference>
<evidence type="ECO:0000256" key="2">
    <source>
        <dbReference type="ARBA" id="ARBA00022475"/>
    </source>
</evidence>
<feature type="transmembrane region" description="Helical" evidence="6">
    <location>
        <begin position="415"/>
        <end position="435"/>
    </location>
</feature>
<evidence type="ECO:0000256" key="5">
    <source>
        <dbReference type="ARBA" id="ARBA00023136"/>
    </source>
</evidence>
<keyword evidence="2" id="KW-1003">Cell membrane</keyword>
<feature type="transmembrane region" description="Helical" evidence="6">
    <location>
        <begin position="286"/>
        <end position="306"/>
    </location>
</feature>
<dbReference type="Pfam" id="PF01943">
    <property type="entry name" value="Polysacc_synt"/>
    <property type="match status" value="1"/>
</dbReference>
<dbReference type="PIRSF" id="PIRSF038958">
    <property type="entry name" value="PG_synth_SpoVB"/>
    <property type="match status" value="1"/>
</dbReference>
<feature type="transmembrane region" description="Helical" evidence="6">
    <location>
        <begin position="92"/>
        <end position="115"/>
    </location>
</feature>
<sequence>MDDSIGVKRHWIWQGAFVLILAGVITKILSAVYRVPFQNIVGDVGFYIYQQVYPFLGIAVMLSTSGFPVIISKLMNDYSEKNHHTILKISALFLSLIGILLFLCLYLGAVPIALFMGDSHLAVLIQVAACAFLLFPFVALLRGGFQGRHEMLPSALSQMTEQFLRVAVLLGLSFWLVKKGASLYTAGAAAASGSLAGSLVALVILVFFWFKTKRDNQTDRQNENVITTKELTKKLLLYSVTICVSSLLLLFIQLVDALNLYALLSGGEASEEAKRLKGIYDRGQPLLQLGSIFAVSIATSLVPYISMAVKNNELKIMKEKITSSLKLCLVLGTGASAGLICILKPVNIMLFQNGEGTGALQVFSCSILFASMAVTAAAVLQGAGYTVFPAIAVGAGVAVKWVLNTLLVPRYGIEGASLATVASFAAVAGLNLYQLRQKEWLDKLRGVLIPIIGSALLMSAVLLAYTRLWTFLFPATGRGAAVIESLSAVAIGGTVFIYCMMRLGIFTDEELNSVPFGSKLSKFMRRREQNGG</sequence>
<feature type="transmembrane region" description="Helical" evidence="6">
    <location>
        <begin position="12"/>
        <end position="33"/>
    </location>
</feature>